<keyword evidence="1" id="KW-1133">Transmembrane helix</keyword>
<dbReference type="AlphaFoldDB" id="A0A5B7E5L9"/>
<proteinExistence type="predicted"/>
<keyword evidence="1" id="KW-0812">Transmembrane</keyword>
<feature type="transmembrane region" description="Helical" evidence="1">
    <location>
        <begin position="20"/>
        <end position="44"/>
    </location>
</feature>
<reference evidence="2 3" key="1">
    <citation type="submission" date="2019-05" db="EMBL/GenBank/DDBJ databases">
        <title>Another draft genome of Portunus trituberculatus and its Hox gene families provides insights of decapod evolution.</title>
        <authorList>
            <person name="Jeong J.-H."/>
            <person name="Song I."/>
            <person name="Kim S."/>
            <person name="Choi T."/>
            <person name="Kim D."/>
            <person name="Ryu S."/>
            <person name="Kim W."/>
        </authorList>
    </citation>
    <scope>NUCLEOTIDE SEQUENCE [LARGE SCALE GENOMIC DNA]</scope>
    <source>
        <tissue evidence="2">Muscle</tissue>
    </source>
</reference>
<keyword evidence="3" id="KW-1185">Reference proteome</keyword>
<accession>A0A5B7E5L9</accession>
<dbReference type="EMBL" id="VSRR010002050">
    <property type="protein sequence ID" value="MPC29310.1"/>
    <property type="molecule type" value="Genomic_DNA"/>
</dbReference>
<comment type="caution">
    <text evidence="2">The sequence shown here is derived from an EMBL/GenBank/DDBJ whole genome shotgun (WGS) entry which is preliminary data.</text>
</comment>
<dbReference type="Proteomes" id="UP000324222">
    <property type="component" value="Unassembled WGS sequence"/>
</dbReference>
<evidence type="ECO:0000313" key="3">
    <source>
        <dbReference type="Proteomes" id="UP000324222"/>
    </source>
</evidence>
<evidence type="ECO:0000313" key="2">
    <source>
        <dbReference type="EMBL" id="MPC29310.1"/>
    </source>
</evidence>
<sequence>MAVPEALRVPQVLWPGWCEVASVECRVWCVAALVLVVVMAVLCLQVRGQLLPFLSLLNECKHTAEDL</sequence>
<gene>
    <name evidence="2" type="ORF">E2C01_022537</name>
</gene>
<keyword evidence="1" id="KW-0472">Membrane</keyword>
<evidence type="ECO:0000256" key="1">
    <source>
        <dbReference type="SAM" id="Phobius"/>
    </source>
</evidence>
<name>A0A5B7E5L9_PORTR</name>
<protein>
    <submittedName>
        <fullName evidence="2">Uncharacterized protein</fullName>
    </submittedName>
</protein>
<organism evidence="2 3">
    <name type="scientific">Portunus trituberculatus</name>
    <name type="common">Swimming crab</name>
    <name type="synonym">Neptunus trituberculatus</name>
    <dbReference type="NCBI Taxonomy" id="210409"/>
    <lineage>
        <taxon>Eukaryota</taxon>
        <taxon>Metazoa</taxon>
        <taxon>Ecdysozoa</taxon>
        <taxon>Arthropoda</taxon>
        <taxon>Crustacea</taxon>
        <taxon>Multicrustacea</taxon>
        <taxon>Malacostraca</taxon>
        <taxon>Eumalacostraca</taxon>
        <taxon>Eucarida</taxon>
        <taxon>Decapoda</taxon>
        <taxon>Pleocyemata</taxon>
        <taxon>Brachyura</taxon>
        <taxon>Eubrachyura</taxon>
        <taxon>Portunoidea</taxon>
        <taxon>Portunidae</taxon>
        <taxon>Portuninae</taxon>
        <taxon>Portunus</taxon>
    </lineage>
</organism>